<keyword evidence="4" id="KW-0804">Transcription</keyword>
<evidence type="ECO:0000256" key="1">
    <source>
        <dbReference type="ARBA" id="ARBA00009437"/>
    </source>
</evidence>
<evidence type="ECO:0000259" key="5">
    <source>
        <dbReference type="PROSITE" id="PS50931"/>
    </source>
</evidence>
<feature type="domain" description="HTH lysR-type" evidence="5">
    <location>
        <begin position="1"/>
        <end position="58"/>
    </location>
</feature>
<keyword evidence="7" id="KW-1185">Reference proteome</keyword>
<dbReference type="PANTHER" id="PTHR30346">
    <property type="entry name" value="TRANSCRIPTIONAL DUAL REGULATOR HCAR-RELATED"/>
    <property type="match status" value="1"/>
</dbReference>
<keyword evidence="3" id="KW-0238">DNA-binding</keyword>
<dbReference type="GO" id="GO:0003700">
    <property type="term" value="F:DNA-binding transcription factor activity"/>
    <property type="evidence" value="ECO:0007669"/>
    <property type="project" value="InterPro"/>
</dbReference>
<evidence type="ECO:0000256" key="2">
    <source>
        <dbReference type="ARBA" id="ARBA00023015"/>
    </source>
</evidence>
<sequence>MTLQQLKYILTIVSSGSISEAAKKLYISQPSLSSAVKEIEQEMGIEIFVRSSKGIVLSVDGAEFLSYARQVVEQAELLEQRYTNRKPSKKLFSISTQHYAFSVQAFVSLLKELNVDEYECTLRETRTYEIIEDVRHMRSELGVLYLNDFNRKVIQKILRDNELRFHPLFVAEAHVFISSEHPLASKQMLRIEDLDDYPSLAFEQGEYNSFYFSEEILSTRAHKKKILVSDRATLFNLLIGLNGYTISSGVLNKDLNGEQIKSVRLHTEENMQVGYITNEKASLSRLAKDYVRILKSVIADFGYPVIHEEDEPN</sequence>
<name>A0A3G3K3U1_9BACL</name>
<reference evidence="6 7" key="1">
    <citation type="submission" date="2018-10" db="EMBL/GenBank/DDBJ databases">
        <title>Genome Sequence of Cohnella sp.</title>
        <authorList>
            <person name="Srinivasan S."/>
            <person name="Kim M.K."/>
        </authorList>
    </citation>
    <scope>NUCLEOTIDE SEQUENCE [LARGE SCALE GENOMIC DNA]</scope>
    <source>
        <strain evidence="6 7">18JY8-7</strain>
    </source>
</reference>
<dbReference type="GO" id="GO:0032993">
    <property type="term" value="C:protein-DNA complex"/>
    <property type="evidence" value="ECO:0007669"/>
    <property type="project" value="TreeGrafter"/>
</dbReference>
<dbReference type="GO" id="GO:0003677">
    <property type="term" value="F:DNA binding"/>
    <property type="evidence" value="ECO:0007669"/>
    <property type="project" value="UniProtKB-KW"/>
</dbReference>
<dbReference type="KEGG" id="coh:EAV92_18750"/>
<dbReference type="PROSITE" id="PS50931">
    <property type="entry name" value="HTH_LYSR"/>
    <property type="match status" value="1"/>
</dbReference>
<dbReference type="SUPFAM" id="SSF53850">
    <property type="entry name" value="Periplasmic binding protein-like II"/>
    <property type="match status" value="1"/>
</dbReference>
<dbReference type="RefSeq" id="WP_123042510.1">
    <property type="nucleotide sequence ID" value="NZ_CP033433.1"/>
</dbReference>
<evidence type="ECO:0000256" key="3">
    <source>
        <dbReference type="ARBA" id="ARBA00023125"/>
    </source>
</evidence>
<evidence type="ECO:0000313" key="7">
    <source>
        <dbReference type="Proteomes" id="UP000269097"/>
    </source>
</evidence>
<dbReference type="EMBL" id="CP033433">
    <property type="protein sequence ID" value="AYQ74429.1"/>
    <property type="molecule type" value="Genomic_DNA"/>
</dbReference>
<dbReference type="Proteomes" id="UP000269097">
    <property type="component" value="Chromosome"/>
</dbReference>
<dbReference type="Gene3D" id="1.10.10.10">
    <property type="entry name" value="Winged helix-like DNA-binding domain superfamily/Winged helix DNA-binding domain"/>
    <property type="match status" value="1"/>
</dbReference>
<dbReference type="PRINTS" id="PR00039">
    <property type="entry name" value="HTHLYSR"/>
</dbReference>
<comment type="similarity">
    <text evidence="1">Belongs to the LysR transcriptional regulatory family.</text>
</comment>
<dbReference type="FunFam" id="1.10.10.10:FF:000001">
    <property type="entry name" value="LysR family transcriptional regulator"/>
    <property type="match status" value="1"/>
</dbReference>
<evidence type="ECO:0000313" key="6">
    <source>
        <dbReference type="EMBL" id="AYQ74429.1"/>
    </source>
</evidence>
<dbReference type="SUPFAM" id="SSF46785">
    <property type="entry name" value="Winged helix' DNA-binding domain"/>
    <property type="match status" value="1"/>
</dbReference>
<dbReference type="CDD" id="cd05466">
    <property type="entry name" value="PBP2_LTTR_substrate"/>
    <property type="match status" value="1"/>
</dbReference>
<protein>
    <submittedName>
        <fullName evidence="6">LysR family transcriptional regulator</fullName>
    </submittedName>
</protein>
<dbReference type="InterPro" id="IPR000847">
    <property type="entry name" value="LysR_HTH_N"/>
</dbReference>
<dbReference type="AlphaFoldDB" id="A0A3G3K3U1"/>
<dbReference type="PANTHER" id="PTHR30346:SF0">
    <property type="entry name" value="HCA OPERON TRANSCRIPTIONAL ACTIVATOR HCAR"/>
    <property type="match status" value="1"/>
</dbReference>
<gene>
    <name evidence="6" type="ORF">EAV92_18750</name>
</gene>
<dbReference type="Pfam" id="PF00126">
    <property type="entry name" value="HTH_1"/>
    <property type="match status" value="1"/>
</dbReference>
<dbReference type="Pfam" id="PF03466">
    <property type="entry name" value="LysR_substrate"/>
    <property type="match status" value="1"/>
</dbReference>
<dbReference type="InterPro" id="IPR036388">
    <property type="entry name" value="WH-like_DNA-bd_sf"/>
</dbReference>
<accession>A0A3G3K3U1</accession>
<evidence type="ECO:0000256" key="4">
    <source>
        <dbReference type="ARBA" id="ARBA00023163"/>
    </source>
</evidence>
<keyword evidence="2" id="KW-0805">Transcription regulation</keyword>
<dbReference type="Gene3D" id="3.40.190.10">
    <property type="entry name" value="Periplasmic binding protein-like II"/>
    <property type="match status" value="2"/>
</dbReference>
<dbReference type="InterPro" id="IPR005119">
    <property type="entry name" value="LysR_subst-bd"/>
</dbReference>
<proteinExistence type="inferred from homology"/>
<organism evidence="6 7">
    <name type="scientific">Cohnella candidum</name>
    <dbReference type="NCBI Taxonomy" id="2674991"/>
    <lineage>
        <taxon>Bacteria</taxon>
        <taxon>Bacillati</taxon>
        <taxon>Bacillota</taxon>
        <taxon>Bacilli</taxon>
        <taxon>Bacillales</taxon>
        <taxon>Paenibacillaceae</taxon>
        <taxon>Cohnella</taxon>
    </lineage>
</organism>
<dbReference type="InterPro" id="IPR036390">
    <property type="entry name" value="WH_DNA-bd_sf"/>
</dbReference>